<dbReference type="FunFam" id="3.40.50.300:FF:000527">
    <property type="entry name" value="Tyrosine-protein kinase etk"/>
    <property type="match status" value="1"/>
</dbReference>
<organism evidence="17 18">
    <name type="scientific">Micromonospora pattaloongensis</name>
    <dbReference type="NCBI Taxonomy" id="405436"/>
    <lineage>
        <taxon>Bacteria</taxon>
        <taxon>Bacillati</taxon>
        <taxon>Actinomycetota</taxon>
        <taxon>Actinomycetes</taxon>
        <taxon>Micromonosporales</taxon>
        <taxon>Micromonosporaceae</taxon>
        <taxon>Micromonospora</taxon>
    </lineage>
</organism>
<keyword evidence="11" id="KW-1133">Transmembrane helix</keyword>
<evidence type="ECO:0000256" key="1">
    <source>
        <dbReference type="ARBA" id="ARBA00004651"/>
    </source>
</evidence>
<keyword evidence="13" id="KW-0829">Tyrosine-protein kinase</keyword>
<keyword evidence="10" id="KW-0067">ATP-binding</keyword>
<evidence type="ECO:0000256" key="6">
    <source>
        <dbReference type="ARBA" id="ARBA00022679"/>
    </source>
</evidence>
<protein>
    <recommendedName>
        <fullName evidence="4">non-specific protein-tyrosine kinase</fullName>
        <ecNumber evidence="4">2.7.10.2</ecNumber>
    </recommendedName>
</protein>
<comment type="subcellular location">
    <subcellularLocation>
        <location evidence="1">Cell membrane</location>
        <topology evidence="1">Multi-pass membrane protein</topology>
    </subcellularLocation>
</comment>
<evidence type="ECO:0000256" key="2">
    <source>
        <dbReference type="ARBA" id="ARBA00006683"/>
    </source>
</evidence>
<keyword evidence="6" id="KW-0808">Transferase</keyword>
<dbReference type="SUPFAM" id="SSF52540">
    <property type="entry name" value="P-loop containing nucleoside triphosphate hydrolases"/>
    <property type="match status" value="1"/>
</dbReference>
<dbReference type="InterPro" id="IPR050445">
    <property type="entry name" value="Bact_polysacc_biosynth/exp"/>
</dbReference>
<proteinExistence type="inferred from homology"/>
<dbReference type="Gene3D" id="3.40.50.300">
    <property type="entry name" value="P-loop containing nucleotide triphosphate hydrolases"/>
    <property type="match status" value="1"/>
</dbReference>
<dbReference type="OrthoDB" id="9812433at2"/>
<comment type="similarity">
    <text evidence="3">Belongs to the CpsD/CapB family.</text>
</comment>
<evidence type="ECO:0000256" key="8">
    <source>
        <dbReference type="ARBA" id="ARBA00022741"/>
    </source>
</evidence>
<dbReference type="InterPro" id="IPR033756">
    <property type="entry name" value="YlxH/NBP35"/>
</dbReference>
<keyword evidence="5" id="KW-1003">Cell membrane</keyword>
<dbReference type="Pfam" id="PF02706">
    <property type="entry name" value="Wzz"/>
    <property type="match status" value="1"/>
</dbReference>
<evidence type="ECO:0000256" key="11">
    <source>
        <dbReference type="ARBA" id="ARBA00022989"/>
    </source>
</evidence>
<comment type="catalytic activity">
    <reaction evidence="14">
        <text>L-tyrosyl-[protein] + ATP = O-phospho-L-tyrosyl-[protein] + ADP + H(+)</text>
        <dbReference type="Rhea" id="RHEA:10596"/>
        <dbReference type="Rhea" id="RHEA-COMP:10136"/>
        <dbReference type="Rhea" id="RHEA-COMP:20101"/>
        <dbReference type="ChEBI" id="CHEBI:15378"/>
        <dbReference type="ChEBI" id="CHEBI:30616"/>
        <dbReference type="ChEBI" id="CHEBI:46858"/>
        <dbReference type="ChEBI" id="CHEBI:61978"/>
        <dbReference type="ChEBI" id="CHEBI:456216"/>
        <dbReference type="EC" id="2.7.10.2"/>
    </reaction>
</comment>
<sequence length="489" mass="52075">MEFRNRLLAVRQRWWLVLMTVVLALGIAGFATIRADPKYATTVTFFVTTPNQGVSDAYQGGLFLQQRVKSYVDLLRSDRLARAVVDSRDFGLTTQEARSRITARVQPDTVLVEATVVDSDQARSVDLAREISTRFVELVQRIETPTGTDRAPVRVEVVDGPRLDPEPVSPRPVRDLPLAGLLGLLAGIVLAALRGITDTTVRDEAGLREAAQTPLLGRVPFENAARTEPLIVDDAAHSPRAEAVRKLRTNLRFVNLGEAVQVIAVTSAMQSEGKSTMACNLSIALAEAGWRVLLVDADLRRPHVAEYMGMEAGVGLTDVLIGEVAVEDVLQPWGDVPLSVLPSGALPPNPSELLGSAAMAELLTTLKGHADIVVVDTAPLTSVTDGAVIAAQCDGALLVTRRGKTTASQVAAATTALRAAGARILGAVLNMSALPKADAYQYAAYRVAPATPVRPRVPGTSGKAMAPAQKTGGDDAKRTRARKLSKASR</sequence>
<accession>A0A1H3PEL7</accession>
<feature type="domain" description="Polysaccharide chain length determinant N-terminal" evidence="16">
    <location>
        <begin position="7"/>
        <end position="86"/>
    </location>
</feature>
<evidence type="ECO:0000256" key="3">
    <source>
        <dbReference type="ARBA" id="ARBA00007316"/>
    </source>
</evidence>
<comment type="similarity">
    <text evidence="2">Belongs to the CpsC/CapA family.</text>
</comment>
<evidence type="ECO:0000259" key="16">
    <source>
        <dbReference type="Pfam" id="PF02706"/>
    </source>
</evidence>
<dbReference type="GO" id="GO:0042802">
    <property type="term" value="F:identical protein binding"/>
    <property type="evidence" value="ECO:0007669"/>
    <property type="project" value="UniProtKB-ARBA"/>
</dbReference>
<keyword evidence="7" id="KW-0812">Transmembrane</keyword>
<evidence type="ECO:0000256" key="14">
    <source>
        <dbReference type="ARBA" id="ARBA00051245"/>
    </source>
</evidence>
<dbReference type="Proteomes" id="UP000242415">
    <property type="component" value="Unassembled WGS sequence"/>
</dbReference>
<dbReference type="PANTHER" id="PTHR32309:SF31">
    <property type="entry name" value="CAPSULAR EXOPOLYSACCHARIDE FAMILY"/>
    <property type="match status" value="1"/>
</dbReference>
<dbReference type="InterPro" id="IPR003856">
    <property type="entry name" value="LPS_length_determ_N"/>
</dbReference>
<dbReference type="PANTHER" id="PTHR32309">
    <property type="entry name" value="TYROSINE-PROTEIN KINASE"/>
    <property type="match status" value="1"/>
</dbReference>
<evidence type="ECO:0000256" key="12">
    <source>
        <dbReference type="ARBA" id="ARBA00023136"/>
    </source>
</evidence>
<dbReference type="InterPro" id="IPR027417">
    <property type="entry name" value="P-loop_NTPase"/>
</dbReference>
<evidence type="ECO:0000256" key="4">
    <source>
        <dbReference type="ARBA" id="ARBA00011903"/>
    </source>
</evidence>
<evidence type="ECO:0000256" key="7">
    <source>
        <dbReference type="ARBA" id="ARBA00022692"/>
    </source>
</evidence>
<dbReference type="InterPro" id="IPR005702">
    <property type="entry name" value="Wzc-like_C"/>
</dbReference>
<dbReference type="Pfam" id="PF10609">
    <property type="entry name" value="ParA"/>
    <property type="match status" value="1"/>
</dbReference>
<evidence type="ECO:0000256" key="15">
    <source>
        <dbReference type="SAM" id="MobiDB-lite"/>
    </source>
</evidence>
<reference evidence="18" key="1">
    <citation type="submission" date="2016-10" db="EMBL/GenBank/DDBJ databases">
        <authorList>
            <person name="Varghese N."/>
            <person name="Submissions S."/>
        </authorList>
    </citation>
    <scope>NUCLEOTIDE SEQUENCE [LARGE SCALE GENOMIC DNA]</scope>
    <source>
        <strain evidence="18">DSM 45245</strain>
    </source>
</reference>
<dbReference type="CDD" id="cd05387">
    <property type="entry name" value="BY-kinase"/>
    <property type="match status" value="1"/>
</dbReference>
<feature type="region of interest" description="Disordered" evidence="15">
    <location>
        <begin position="452"/>
        <end position="489"/>
    </location>
</feature>
<dbReference type="GO" id="GO:0005886">
    <property type="term" value="C:plasma membrane"/>
    <property type="evidence" value="ECO:0007669"/>
    <property type="project" value="UniProtKB-SubCell"/>
</dbReference>
<dbReference type="EC" id="2.7.10.2" evidence="4"/>
<dbReference type="GO" id="GO:0005524">
    <property type="term" value="F:ATP binding"/>
    <property type="evidence" value="ECO:0007669"/>
    <property type="project" value="UniProtKB-KW"/>
</dbReference>
<dbReference type="AlphaFoldDB" id="A0A1H3PEL7"/>
<evidence type="ECO:0000313" key="18">
    <source>
        <dbReference type="Proteomes" id="UP000242415"/>
    </source>
</evidence>
<evidence type="ECO:0000256" key="10">
    <source>
        <dbReference type="ARBA" id="ARBA00022840"/>
    </source>
</evidence>
<dbReference type="STRING" id="405436.SAMN05444365_104471"/>
<name>A0A1H3PEL7_9ACTN</name>
<keyword evidence="18" id="KW-1185">Reference proteome</keyword>
<evidence type="ECO:0000256" key="13">
    <source>
        <dbReference type="ARBA" id="ARBA00023137"/>
    </source>
</evidence>
<evidence type="ECO:0000256" key="5">
    <source>
        <dbReference type="ARBA" id="ARBA00022475"/>
    </source>
</evidence>
<dbReference type="EMBL" id="FNPH01000004">
    <property type="protein sequence ID" value="SDY99245.1"/>
    <property type="molecule type" value="Genomic_DNA"/>
</dbReference>
<keyword evidence="8" id="KW-0547">Nucleotide-binding</keyword>
<keyword evidence="9" id="KW-0418">Kinase</keyword>
<gene>
    <name evidence="17" type="ORF">SAMN05444365_104471</name>
</gene>
<dbReference type="GO" id="GO:0004715">
    <property type="term" value="F:non-membrane spanning protein tyrosine kinase activity"/>
    <property type="evidence" value="ECO:0007669"/>
    <property type="project" value="UniProtKB-EC"/>
</dbReference>
<feature type="compositionally biased region" description="Basic residues" evidence="15">
    <location>
        <begin position="479"/>
        <end position="489"/>
    </location>
</feature>
<keyword evidence="12" id="KW-0472">Membrane</keyword>
<evidence type="ECO:0000313" key="17">
    <source>
        <dbReference type="EMBL" id="SDY99245.1"/>
    </source>
</evidence>
<evidence type="ECO:0000256" key="9">
    <source>
        <dbReference type="ARBA" id="ARBA00022777"/>
    </source>
</evidence>
<dbReference type="NCBIfam" id="TIGR01007">
    <property type="entry name" value="eps_fam"/>
    <property type="match status" value="1"/>
</dbReference>